<feature type="compositionally biased region" description="Polar residues" evidence="1">
    <location>
        <begin position="7"/>
        <end position="33"/>
    </location>
</feature>
<feature type="compositionally biased region" description="Low complexity" evidence="1">
    <location>
        <begin position="34"/>
        <end position="49"/>
    </location>
</feature>
<proteinExistence type="predicted"/>
<evidence type="ECO:0000313" key="7">
    <source>
        <dbReference type="EMBL" id="CAF4364052.1"/>
    </source>
</evidence>
<evidence type="ECO:0000313" key="12">
    <source>
        <dbReference type="Proteomes" id="UP000663848"/>
    </source>
</evidence>
<evidence type="ECO:0000313" key="13">
    <source>
        <dbReference type="Proteomes" id="UP000663873"/>
    </source>
</evidence>
<dbReference type="Proteomes" id="UP000663838">
    <property type="component" value="Unassembled WGS sequence"/>
</dbReference>
<feature type="compositionally biased region" description="Polar residues" evidence="1">
    <location>
        <begin position="123"/>
        <end position="151"/>
    </location>
</feature>
<dbReference type="OrthoDB" id="10065750at2759"/>
<dbReference type="EMBL" id="CAJOBP010003918">
    <property type="protein sequence ID" value="CAF4423315.1"/>
    <property type="molecule type" value="Genomic_DNA"/>
</dbReference>
<dbReference type="Proteomes" id="UP000663825">
    <property type="component" value="Unassembled WGS sequence"/>
</dbReference>
<dbReference type="Proteomes" id="UP000663833">
    <property type="component" value="Unassembled WGS sequence"/>
</dbReference>
<gene>
    <name evidence="5" type="ORF">FME351_LOCUS31373</name>
    <name evidence="4" type="ORF">GRG538_LOCUS31585</name>
    <name evidence="7" type="ORF">HFQ381_LOCUS17594</name>
    <name evidence="6" type="ORF">KIK155_LOCUS32709</name>
    <name evidence="2" type="ORF">LUA448_LOCUS7583</name>
    <name evidence="10" type="ORF">QYT958_LOCUS7529</name>
    <name evidence="3" type="ORF">TIS948_LOCUS28743</name>
    <name evidence="11" type="ORF">TOA249_LOCUS18132</name>
    <name evidence="9" type="ORF">TSG867_LOCUS19164</name>
    <name evidence="8" type="ORF">UJA718_LOCUS20750</name>
</gene>
<evidence type="ECO:0000313" key="3">
    <source>
        <dbReference type="EMBL" id="CAF3412833.1"/>
    </source>
</evidence>
<dbReference type="Proteomes" id="UP000663869">
    <property type="component" value="Unassembled WGS sequence"/>
</dbReference>
<dbReference type="Proteomes" id="UP000663862">
    <property type="component" value="Unassembled WGS sequence"/>
</dbReference>
<evidence type="ECO:0000313" key="4">
    <source>
        <dbReference type="EMBL" id="CAF3754577.1"/>
    </source>
</evidence>
<dbReference type="Proteomes" id="UP000663851">
    <property type="component" value="Unassembled WGS sequence"/>
</dbReference>
<feature type="compositionally biased region" description="Polar residues" evidence="1">
    <location>
        <begin position="91"/>
        <end position="103"/>
    </location>
</feature>
<evidence type="ECO:0000313" key="9">
    <source>
        <dbReference type="EMBL" id="CAF4477318.1"/>
    </source>
</evidence>
<dbReference type="EMBL" id="CAJOBR010000723">
    <property type="protein sequence ID" value="CAF4540029.1"/>
    <property type="molecule type" value="Genomic_DNA"/>
</dbReference>
<dbReference type="EMBL" id="CAJOBS010001331">
    <property type="protein sequence ID" value="CAF4718762.1"/>
    <property type="molecule type" value="Genomic_DNA"/>
</dbReference>
<evidence type="ECO:0000313" key="8">
    <source>
        <dbReference type="EMBL" id="CAF4423315.1"/>
    </source>
</evidence>
<dbReference type="EMBL" id="CAJNYT010005549">
    <property type="protein sequence ID" value="CAF3754577.1"/>
    <property type="molecule type" value="Genomic_DNA"/>
</dbReference>
<comment type="caution">
    <text evidence="10">The sequence shown here is derived from an EMBL/GenBank/DDBJ whole genome shotgun (WGS) entry which is preliminary data.</text>
</comment>
<dbReference type="Proteomes" id="UP000663865">
    <property type="component" value="Unassembled WGS sequence"/>
</dbReference>
<dbReference type="EMBL" id="CAJNYU010004507">
    <property type="protein sequence ID" value="CAF3760686.1"/>
    <property type="molecule type" value="Genomic_DNA"/>
</dbReference>
<name>A0A820Y2R5_9BILA</name>
<protein>
    <submittedName>
        <fullName evidence="10">Uncharacterized protein</fullName>
    </submittedName>
</protein>
<dbReference type="EMBL" id="CAJNYV010006153">
    <property type="protein sequence ID" value="CAF3805923.1"/>
    <property type="molecule type" value="Genomic_DNA"/>
</dbReference>
<evidence type="ECO:0000313" key="5">
    <source>
        <dbReference type="EMBL" id="CAF3760686.1"/>
    </source>
</evidence>
<dbReference type="Proteomes" id="UP000663873">
    <property type="component" value="Unassembled WGS sequence"/>
</dbReference>
<reference evidence="10" key="1">
    <citation type="submission" date="2021-02" db="EMBL/GenBank/DDBJ databases">
        <authorList>
            <person name="Nowell W R."/>
        </authorList>
    </citation>
    <scope>NUCLEOTIDE SEQUENCE</scope>
</reference>
<evidence type="ECO:0000313" key="11">
    <source>
        <dbReference type="EMBL" id="CAF4718762.1"/>
    </source>
</evidence>
<dbReference type="Proteomes" id="UP000663848">
    <property type="component" value="Unassembled WGS sequence"/>
</dbReference>
<evidence type="ECO:0000313" key="6">
    <source>
        <dbReference type="EMBL" id="CAF3805923.1"/>
    </source>
</evidence>
<dbReference type="EMBL" id="CAJNYD010000767">
    <property type="protein sequence ID" value="CAF3295503.1"/>
    <property type="molecule type" value="Genomic_DNA"/>
</dbReference>
<accession>A0A820Y2R5</accession>
<evidence type="ECO:0000313" key="2">
    <source>
        <dbReference type="EMBL" id="CAF3295503.1"/>
    </source>
</evidence>
<keyword evidence="13" id="KW-1185">Reference proteome</keyword>
<dbReference type="AlphaFoldDB" id="A0A820Y2R5"/>
<dbReference type="EMBL" id="CAJOBO010001313">
    <property type="protein sequence ID" value="CAF4364052.1"/>
    <property type="molecule type" value="Genomic_DNA"/>
</dbReference>
<dbReference type="EMBL" id="CAJNXB010005189">
    <property type="protein sequence ID" value="CAF3412833.1"/>
    <property type="molecule type" value="Genomic_DNA"/>
</dbReference>
<organism evidence="10 12">
    <name type="scientific">Rotaria socialis</name>
    <dbReference type="NCBI Taxonomy" id="392032"/>
    <lineage>
        <taxon>Eukaryota</taxon>
        <taxon>Metazoa</taxon>
        <taxon>Spiralia</taxon>
        <taxon>Gnathifera</taxon>
        <taxon>Rotifera</taxon>
        <taxon>Eurotatoria</taxon>
        <taxon>Bdelloidea</taxon>
        <taxon>Philodinida</taxon>
        <taxon>Philodinidae</taxon>
        <taxon>Rotaria</taxon>
    </lineage>
</organism>
<dbReference type="EMBL" id="CAJOBQ010001324">
    <property type="protein sequence ID" value="CAF4477318.1"/>
    <property type="molecule type" value="Genomic_DNA"/>
</dbReference>
<sequence length="309" mass="34528">MGCGGTKPTTTSVQPKQQQSPNEAGADQNQEGLTSASHRSATHSVASSVHSRRSSKNGKEPSIRSRTPVDVMGNPSPAHNNVSPANDDAESTPSRPATHLSSKSNEHKHSTSAVELDNKSARKNTQSPVSFLNATSEKSKIRSSTRNSSVTPLPHIDRDETGSISKFCAPRDEKASHDHAFRCRYCRHCRKLGSGRIRSAPKLKWIIENPALNEFVIEMDNYDLDAVTKNIITENGHFPGCYDYRPYLTMDELNYTNNVQNDSDYYKLPFITRKTSHITVAHTPFPEYDYLQRHDQRPNKPYDLSLFAD</sequence>
<evidence type="ECO:0000256" key="1">
    <source>
        <dbReference type="SAM" id="MobiDB-lite"/>
    </source>
</evidence>
<dbReference type="Proteomes" id="UP000663872">
    <property type="component" value="Unassembled WGS sequence"/>
</dbReference>
<evidence type="ECO:0000313" key="10">
    <source>
        <dbReference type="EMBL" id="CAF4540029.1"/>
    </source>
</evidence>
<feature type="region of interest" description="Disordered" evidence="1">
    <location>
        <begin position="1"/>
        <end position="162"/>
    </location>
</feature>